<organism evidence="1 2">
    <name type="scientific">Kribbella koreensis</name>
    <dbReference type="NCBI Taxonomy" id="57909"/>
    <lineage>
        <taxon>Bacteria</taxon>
        <taxon>Bacillati</taxon>
        <taxon>Actinomycetota</taxon>
        <taxon>Actinomycetes</taxon>
        <taxon>Propionibacteriales</taxon>
        <taxon>Kribbellaceae</taxon>
        <taxon>Kribbella</taxon>
    </lineage>
</organism>
<evidence type="ECO:0000313" key="1">
    <source>
        <dbReference type="EMBL" id="GAA0955098.1"/>
    </source>
</evidence>
<gene>
    <name evidence="1" type="ORF">GCM10009554_62040</name>
</gene>
<evidence type="ECO:0008006" key="3">
    <source>
        <dbReference type="Google" id="ProtNLM"/>
    </source>
</evidence>
<reference evidence="1 2" key="1">
    <citation type="journal article" date="2019" name="Int. J. Syst. Evol. Microbiol.">
        <title>The Global Catalogue of Microorganisms (GCM) 10K type strain sequencing project: providing services to taxonomists for standard genome sequencing and annotation.</title>
        <authorList>
            <consortium name="The Broad Institute Genomics Platform"/>
            <consortium name="The Broad Institute Genome Sequencing Center for Infectious Disease"/>
            <person name="Wu L."/>
            <person name="Ma J."/>
        </authorList>
    </citation>
    <scope>NUCLEOTIDE SEQUENCE [LARGE SCALE GENOMIC DNA]</scope>
    <source>
        <strain evidence="1 2">JCM 10977</strain>
    </source>
</reference>
<sequence length="536" mass="56719">MPGLLNSWCRRLDGPALSAQEFVELVEFCADRDAALWDHSGPVRAQGRTLTEIDQATGNYRRVLDQAAYDDPRIEAARVMELRRMRPPSDRLRVLHQRAHATISELSAASAAMLSRATGGRVSGAGRRPEVGLGQVLASTASPRARAKLMAVWRATRAPFGTALAARWDELAAAAADSGRARTVVPELELERYLRSSLDAALRTADELLRTAAELGFGSADPEQVHPGLLLAASKPGPLPVIGAEVALTVLRSALIDALGIELSHRGSAGRWSVELAGPGVAAQAEVEFVPWQQGMASNTLGCVNRGGGSGRGARAWIQCRATFTDGSVAPVLSFQQVVSLAHELGHVISHGAMGQDICALNSIEDLDPTVLEAVSMACESIVLSDQLAEDLARAAKTSTAMIQWTQGGRYVEMCLSRVATLVSSLIELRAGQDSAASHYARIAEDHPLIAGLVPLEDVLISLLDLPPDGVPNFAYETGRSHAAARTGSFLADVGDTLSCPPTADPQGIDDEIRQGVRRWAAASSGFRTGQSSASG</sequence>
<name>A0ABN1RD96_9ACTN</name>
<evidence type="ECO:0000313" key="2">
    <source>
        <dbReference type="Proteomes" id="UP001500542"/>
    </source>
</evidence>
<dbReference type="RefSeq" id="WP_343978197.1">
    <property type="nucleotide sequence ID" value="NZ_BAAAHK010000017.1"/>
</dbReference>
<dbReference type="EMBL" id="BAAAHK010000017">
    <property type="protein sequence ID" value="GAA0955098.1"/>
    <property type="molecule type" value="Genomic_DNA"/>
</dbReference>
<proteinExistence type="predicted"/>
<keyword evidence="2" id="KW-1185">Reference proteome</keyword>
<comment type="caution">
    <text evidence="1">The sequence shown here is derived from an EMBL/GenBank/DDBJ whole genome shotgun (WGS) entry which is preliminary data.</text>
</comment>
<accession>A0ABN1RD96</accession>
<dbReference type="Proteomes" id="UP001500542">
    <property type="component" value="Unassembled WGS sequence"/>
</dbReference>
<protein>
    <recommendedName>
        <fullName evidence="3">Peptidase M3-like protein</fullName>
    </recommendedName>
</protein>